<protein>
    <submittedName>
        <fullName evidence="4">Alpha/Beta hydrolase protein</fullName>
    </submittedName>
</protein>
<dbReference type="AlphaFoldDB" id="A0A1Y2B953"/>
<dbReference type="GO" id="GO:0016020">
    <property type="term" value="C:membrane"/>
    <property type="evidence" value="ECO:0007669"/>
    <property type="project" value="TreeGrafter"/>
</dbReference>
<organism evidence="4 5">
    <name type="scientific">Naematelia encephala</name>
    <dbReference type="NCBI Taxonomy" id="71784"/>
    <lineage>
        <taxon>Eukaryota</taxon>
        <taxon>Fungi</taxon>
        <taxon>Dikarya</taxon>
        <taxon>Basidiomycota</taxon>
        <taxon>Agaricomycotina</taxon>
        <taxon>Tremellomycetes</taxon>
        <taxon>Tremellales</taxon>
        <taxon>Naemateliaceae</taxon>
        <taxon>Naematelia</taxon>
    </lineage>
</organism>
<proteinExistence type="predicted"/>
<evidence type="ECO:0000256" key="1">
    <source>
        <dbReference type="SAM" id="MobiDB-lite"/>
    </source>
</evidence>
<feature type="transmembrane region" description="Helical" evidence="2">
    <location>
        <begin position="12"/>
        <end position="33"/>
    </location>
</feature>
<keyword evidence="2" id="KW-1133">Transmembrane helix</keyword>
<evidence type="ECO:0000313" key="5">
    <source>
        <dbReference type="Proteomes" id="UP000193986"/>
    </source>
</evidence>
<dbReference type="GO" id="GO:0008474">
    <property type="term" value="F:palmitoyl-(protein) hydrolase activity"/>
    <property type="evidence" value="ECO:0007669"/>
    <property type="project" value="TreeGrafter"/>
</dbReference>
<accession>A0A1Y2B953</accession>
<dbReference type="EMBL" id="MCFC01000015">
    <property type="protein sequence ID" value="ORY31353.1"/>
    <property type="molecule type" value="Genomic_DNA"/>
</dbReference>
<dbReference type="InParanoid" id="A0A1Y2B953"/>
<evidence type="ECO:0000256" key="2">
    <source>
        <dbReference type="SAM" id="Phobius"/>
    </source>
</evidence>
<feature type="region of interest" description="Disordered" evidence="1">
    <location>
        <begin position="331"/>
        <end position="366"/>
    </location>
</feature>
<dbReference type="InterPro" id="IPR029058">
    <property type="entry name" value="AB_hydrolase_fold"/>
</dbReference>
<gene>
    <name evidence="4" type="ORF">BCR39DRAFT_526260</name>
</gene>
<dbReference type="OrthoDB" id="10249433at2759"/>
<feature type="domain" description="AB hydrolase-1" evidence="3">
    <location>
        <begin position="127"/>
        <end position="237"/>
    </location>
</feature>
<dbReference type="Pfam" id="PF00561">
    <property type="entry name" value="Abhydrolase_1"/>
    <property type="match status" value="1"/>
</dbReference>
<keyword evidence="2" id="KW-0472">Membrane</keyword>
<sequence length="366" mass="40733">MPASLRIIYTCLRYAAGAGLAGAFLLAGGLWYFQRRLIYPADMPSGSRKLVPKPSDIGLAYEDVTLQTRDGIKIKAYVIPARRQYIPVGELQSMTSKERKERGEQAMHAWAEELASGDAVEYAKSRPTVVIFHANAGNMGHRLPLARKLHAEHGCNVFMLSYRGYGMSEGHPSEHGMRIDAETALEYITTHPLLGDTKLVLYGQSIGGAVCLYAASRHPDLISGLIIENTFLSLASLIPLVLPQVPTILIPILLTEHWDASASLPLIPKTTPILFMAGKKDELVAPSQMKALKALRGDGKYTWKEFEGGHNDTCLIPQYWMEIGKWLKEEIESEEEKRDDPDEKRESVEEKSSSEDDSGWEHVEDK</sequence>
<dbReference type="Proteomes" id="UP000193986">
    <property type="component" value="Unassembled WGS sequence"/>
</dbReference>
<keyword evidence="2" id="KW-0812">Transmembrane</keyword>
<evidence type="ECO:0000313" key="4">
    <source>
        <dbReference type="EMBL" id="ORY31353.1"/>
    </source>
</evidence>
<dbReference type="PANTHER" id="PTHR12277">
    <property type="entry name" value="ALPHA/BETA HYDROLASE DOMAIN-CONTAINING PROTEIN"/>
    <property type="match status" value="1"/>
</dbReference>
<dbReference type="STRING" id="71784.A0A1Y2B953"/>
<reference evidence="4 5" key="1">
    <citation type="submission" date="2016-07" db="EMBL/GenBank/DDBJ databases">
        <title>Pervasive Adenine N6-methylation of Active Genes in Fungi.</title>
        <authorList>
            <consortium name="DOE Joint Genome Institute"/>
            <person name="Mondo S.J."/>
            <person name="Dannebaum R.O."/>
            <person name="Kuo R.C."/>
            <person name="Labutti K."/>
            <person name="Haridas S."/>
            <person name="Kuo A."/>
            <person name="Salamov A."/>
            <person name="Ahrendt S.R."/>
            <person name="Lipzen A."/>
            <person name="Sullivan W."/>
            <person name="Andreopoulos W.B."/>
            <person name="Clum A."/>
            <person name="Lindquist E."/>
            <person name="Daum C."/>
            <person name="Ramamoorthy G.K."/>
            <person name="Gryganskyi A."/>
            <person name="Culley D."/>
            <person name="Magnuson J.K."/>
            <person name="James T.Y."/>
            <person name="O'Malley M.A."/>
            <person name="Stajich J.E."/>
            <person name="Spatafora J.W."/>
            <person name="Visel A."/>
            <person name="Grigoriev I.V."/>
        </authorList>
    </citation>
    <scope>NUCLEOTIDE SEQUENCE [LARGE SCALE GENOMIC DNA]</scope>
    <source>
        <strain evidence="4 5">68-887.2</strain>
    </source>
</reference>
<name>A0A1Y2B953_9TREE</name>
<keyword evidence="4" id="KW-0378">Hydrolase</keyword>
<dbReference type="InterPro" id="IPR000073">
    <property type="entry name" value="AB_hydrolase_1"/>
</dbReference>
<dbReference type="SUPFAM" id="SSF53474">
    <property type="entry name" value="alpha/beta-Hydrolases"/>
    <property type="match status" value="1"/>
</dbReference>
<keyword evidence="5" id="KW-1185">Reference proteome</keyword>
<comment type="caution">
    <text evidence="4">The sequence shown here is derived from an EMBL/GenBank/DDBJ whole genome shotgun (WGS) entry which is preliminary data.</text>
</comment>
<dbReference type="Gene3D" id="3.40.50.1820">
    <property type="entry name" value="alpha/beta hydrolase"/>
    <property type="match status" value="1"/>
</dbReference>
<dbReference type="FunCoup" id="A0A1Y2B953">
    <property type="interactions" value="137"/>
</dbReference>
<evidence type="ECO:0000259" key="3">
    <source>
        <dbReference type="Pfam" id="PF00561"/>
    </source>
</evidence>
<dbReference type="PANTHER" id="PTHR12277:SF81">
    <property type="entry name" value="PROTEIN ABHD13"/>
    <property type="match status" value="1"/>
</dbReference>